<feature type="binding site" evidence="5">
    <location>
        <position position="159"/>
    </location>
    <ligand>
        <name>N(2)-acetyl-L-ornithine</name>
        <dbReference type="ChEBI" id="CHEBI:57805"/>
    </ligand>
</feature>
<dbReference type="NCBIfam" id="NF002325">
    <property type="entry name" value="PRK01278.1"/>
    <property type="match status" value="1"/>
</dbReference>
<sequence length="411" mass="44435">MTQALYTMDSETGRIAPAVDEEQARAWDRDNVMTTYARLPVTLVRGEGAKVWDAKGKEYLDFLAGIAVNGVGHCHPRVVRAIQEQAATLIHTSNLYLTEPQARLAAKLVSISDFERVFFCNSGAEANEAAIKIARKHGKKDGSATKFQIVTANRSFHGRTLATVTATAQPKYQTPFAPVVPGFSYVPFNDIEALRAVVNEDTCAVMLEPVQGEGGIYPAHKEFLQEARELCDKFGALLIFDEIQTGVGRSGKWWAYEHYGVTPDIMTLAKALGGGVPIGACLARGAAATTLVPGDHGSTFAGNPLAARAALAVLEAIEEEHLLANAYAMGAYFVHRLNEAPLRGKIKEIRALGLLIGVELVQPDARRVLTESLERGLIINAVGDNILRLLPPLVITKEDVDRAVEILSAVI</sequence>
<organism evidence="6 7">
    <name type="scientific">Capsulimonas corticalis</name>
    <dbReference type="NCBI Taxonomy" id="2219043"/>
    <lineage>
        <taxon>Bacteria</taxon>
        <taxon>Bacillati</taxon>
        <taxon>Armatimonadota</taxon>
        <taxon>Armatimonadia</taxon>
        <taxon>Capsulimonadales</taxon>
        <taxon>Capsulimonadaceae</taxon>
        <taxon>Capsulimonas</taxon>
    </lineage>
</organism>
<keyword evidence="7" id="KW-1185">Reference proteome</keyword>
<dbReference type="InterPro" id="IPR015422">
    <property type="entry name" value="PyrdxlP-dep_Trfase_small"/>
</dbReference>
<keyword evidence="5" id="KW-0055">Arginine biosynthesis</keyword>
<accession>A0A402D1L8</accession>
<dbReference type="Proteomes" id="UP000287394">
    <property type="component" value="Chromosome"/>
</dbReference>
<keyword evidence="2 5" id="KW-0028">Amino-acid biosynthesis</keyword>
<keyword evidence="1 5" id="KW-0032">Aminotransferase</keyword>
<evidence type="ECO:0000256" key="4">
    <source>
        <dbReference type="ARBA" id="ARBA00022898"/>
    </source>
</evidence>
<evidence type="ECO:0000313" key="6">
    <source>
        <dbReference type="EMBL" id="BDI28628.1"/>
    </source>
</evidence>
<dbReference type="InterPro" id="IPR005814">
    <property type="entry name" value="Aminotrans_3"/>
</dbReference>
<dbReference type="GO" id="GO:0003992">
    <property type="term" value="F:N2-acetyl-L-ornithine:2-oxoglutarate 5-aminotransferase activity"/>
    <property type="evidence" value="ECO:0007669"/>
    <property type="project" value="UniProtKB-UniRule"/>
</dbReference>
<evidence type="ECO:0000256" key="1">
    <source>
        <dbReference type="ARBA" id="ARBA00022576"/>
    </source>
</evidence>
<dbReference type="Gene3D" id="3.40.640.10">
    <property type="entry name" value="Type I PLP-dependent aspartate aminotransferase-like (Major domain)"/>
    <property type="match status" value="1"/>
</dbReference>
<dbReference type="InterPro" id="IPR004636">
    <property type="entry name" value="AcOrn/SuccOrn_fam"/>
</dbReference>
<evidence type="ECO:0000256" key="3">
    <source>
        <dbReference type="ARBA" id="ARBA00022679"/>
    </source>
</evidence>
<dbReference type="Pfam" id="PF00202">
    <property type="entry name" value="Aminotran_3"/>
    <property type="match status" value="1"/>
</dbReference>
<reference evidence="6 7" key="1">
    <citation type="journal article" date="2019" name="Int. J. Syst. Evol. Microbiol.">
        <title>Capsulimonas corticalis gen. nov., sp. nov., an aerobic capsulated bacterium, of a novel bacterial order, Capsulimonadales ord. nov., of the class Armatimonadia of the phylum Armatimonadetes.</title>
        <authorList>
            <person name="Li J."/>
            <person name="Kudo C."/>
            <person name="Tonouchi A."/>
        </authorList>
    </citation>
    <scope>NUCLEOTIDE SEQUENCE [LARGE SCALE GENOMIC DNA]</scope>
    <source>
        <strain evidence="6 7">AX-7</strain>
    </source>
</reference>
<dbReference type="PANTHER" id="PTHR11986">
    <property type="entry name" value="AMINOTRANSFERASE CLASS III"/>
    <property type="match status" value="1"/>
</dbReference>
<feature type="modified residue" description="N6-(pyridoxal phosphate)lysine" evidence="5">
    <location>
        <position position="270"/>
    </location>
</feature>
<comment type="similarity">
    <text evidence="5">Belongs to the class-III pyridoxal-phosphate-dependent aminotransferase family. ArgD subfamily.</text>
</comment>
<dbReference type="EMBL" id="AP025739">
    <property type="protein sequence ID" value="BDI28628.1"/>
    <property type="molecule type" value="Genomic_DNA"/>
</dbReference>
<dbReference type="AlphaFoldDB" id="A0A402D1L8"/>
<feature type="binding site" evidence="5">
    <location>
        <position position="298"/>
    </location>
    <ligand>
        <name>N(2)-acetyl-L-ornithine</name>
        <dbReference type="ChEBI" id="CHEBI:57805"/>
    </ligand>
</feature>
<proteinExistence type="inferred from homology"/>
<dbReference type="InterPro" id="IPR050103">
    <property type="entry name" value="Class-III_PLP-dep_AT"/>
</dbReference>
<dbReference type="EC" id="2.6.1.11" evidence="5"/>
<protein>
    <recommendedName>
        <fullName evidence="5">Acetylornithine aminotransferase</fullName>
        <shortName evidence="5">ACOAT</shortName>
        <ecNumber evidence="5">2.6.1.11</ecNumber>
    </recommendedName>
</protein>
<comment type="catalytic activity">
    <reaction evidence="5">
        <text>N(2)-acetyl-L-ornithine + 2-oxoglutarate = N-acetyl-L-glutamate 5-semialdehyde + L-glutamate</text>
        <dbReference type="Rhea" id="RHEA:18049"/>
        <dbReference type="ChEBI" id="CHEBI:16810"/>
        <dbReference type="ChEBI" id="CHEBI:29123"/>
        <dbReference type="ChEBI" id="CHEBI:29985"/>
        <dbReference type="ChEBI" id="CHEBI:57805"/>
        <dbReference type="EC" id="2.6.1.11"/>
    </reaction>
</comment>
<dbReference type="FunFam" id="3.40.640.10:FF:000004">
    <property type="entry name" value="Acetylornithine aminotransferase"/>
    <property type="match status" value="1"/>
</dbReference>
<gene>
    <name evidence="6" type="primary">argD_1</name>
    <name evidence="5" type="synonym">argD</name>
    <name evidence="6" type="ORF">CCAX7_006790</name>
</gene>
<dbReference type="PIRSF" id="PIRSF000521">
    <property type="entry name" value="Transaminase_4ab_Lys_Orn"/>
    <property type="match status" value="1"/>
</dbReference>
<dbReference type="HAMAP" id="MF_01107">
    <property type="entry name" value="ArgD_aminotrans_3"/>
    <property type="match status" value="1"/>
</dbReference>
<dbReference type="GO" id="GO:0042802">
    <property type="term" value="F:identical protein binding"/>
    <property type="evidence" value="ECO:0007669"/>
    <property type="project" value="TreeGrafter"/>
</dbReference>
<dbReference type="PROSITE" id="PS00600">
    <property type="entry name" value="AA_TRANSFER_CLASS_3"/>
    <property type="match status" value="1"/>
</dbReference>
<dbReference type="KEGG" id="ccot:CCAX7_006790"/>
<dbReference type="FunCoup" id="A0A402D1L8">
    <property type="interactions" value="488"/>
</dbReference>
<feature type="binding site" evidence="5">
    <location>
        <position position="299"/>
    </location>
    <ligand>
        <name>pyridoxal 5'-phosphate</name>
        <dbReference type="ChEBI" id="CHEBI:597326"/>
    </ligand>
</feature>
<dbReference type="GO" id="GO:0006526">
    <property type="term" value="P:L-arginine biosynthetic process"/>
    <property type="evidence" value="ECO:0007669"/>
    <property type="project" value="UniProtKB-UniRule"/>
</dbReference>
<comment type="subcellular location">
    <subcellularLocation>
        <location evidence="5">Cytoplasm</location>
    </subcellularLocation>
</comment>
<feature type="binding site" evidence="5">
    <location>
        <position position="156"/>
    </location>
    <ligand>
        <name>pyridoxal 5'-phosphate</name>
        <dbReference type="ChEBI" id="CHEBI:597326"/>
    </ligand>
</feature>
<dbReference type="NCBIfam" id="NF002874">
    <property type="entry name" value="PRK03244.1"/>
    <property type="match status" value="1"/>
</dbReference>
<dbReference type="PANTHER" id="PTHR11986:SF79">
    <property type="entry name" value="ACETYLORNITHINE AMINOTRANSFERASE, MITOCHONDRIAL"/>
    <property type="match status" value="1"/>
</dbReference>
<name>A0A402D1L8_9BACT</name>
<dbReference type="InterPro" id="IPR049704">
    <property type="entry name" value="Aminotrans_3_PPA_site"/>
</dbReference>
<dbReference type="InterPro" id="IPR015424">
    <property type="entry name" value="PyrdxlP-dep_Trfase"/>
</dbReference>
<dbReference type="GO" id="GO:0005737">
    <property type="term" value="C:cytoplasm"/>
    <property type="evidence" value="ECO:0007669"/>
    <property type="project" value="UniProtKB-SubCell"/>
</dbReference>
<dbReference type="InterPro" id="IPR015421">
    <property type="entry name" value="PyrdxlP-dep_Trfase_major"/>
</dbReference>
<dbReference type="GO" id="GO:0030170">
    <property type="term" value="F:pyridoxal phosphate binding"/>
    <property type="evidence" value="ECO:0007669"/>
    <property type="project" value="InterPro"/>
</dbReference>
<comment type="subunit">
    <text evidence="5">Homodimer.</text>
</comment>
<comment type="cofactor">
    <cofactor evidence="5">
        <name>pyridoxal 5'-phosphate</name>
        <dbReference type="ChEBI" id="CHEBI:597326"/>
    </cofactor>
    <text evidence="5">Binds 1 pyridoxal phosphate per subunit.</text>
</comment>
<evidence type="ECO:0000256" key="5">
    <source>
        <dbReference type="HAMAP-Rule" id="MF_01107"/>
    </source>
</evidence>
<dbReference type="RefSeq" id="WP_218025700.1">
    <property type="nucleotide sequence ID" value="NZ_AP025739.1"/>
</dbReference>
<dbReference type="SUPFAM" id="SSF53383">
    <property type="entry name" value="PLP-dependent transferases"/>
    <property type="match status" value="1"/>
</dbReference>
<dbReference type="NCBIfam" id="TIGR00707">
    <property type="entry name" value="argD"/>
    <property type="match status" value="1"/>
</dbReference>
<feature type="binding site" evidence="5">
    <location>
        <begin position="241"/>
        <end position="244"/>
    </location>
    <ligand>
        <name>pyridoxal 5'-phosphate</name>
        <dbReference type="ChEBI" id="CHEBI:597326"/>
    </ligand>
</feature>
<keyword evidence="3 5" id="KW-0808">Transferase</keyword>
<comment type="pathway">
    <text evidence="5">Amino-acid biosynthesis; L-arginine biosynthesis; N(2)-acetyl-L-ornithine from L-glutamate: step 4/4.</text>
</comment>
<evidence type="ECO:0000313" key="7">
    <source>
        <dbReference type="Proteomes" id="UP000287394"/>
    </source>
</evidence>
<feature type="binding site" evidence="5">
    <location>
        <begin position="123"/>
        <end position="124"/>
    </location>
    <ligand>
        <name>pyridoxal 5'-phosphate</name>
        <dbReference type="ChEBI" id="CHEBI:597326"/>
    </ligand>
</feature>
<keyword evidence="5" id="KW-0963">Cytoplasm</keyword>
<comment type="miscellaneous">
    <text evidence="5">May also have succinyldiaminopimelate aminotransferase activity, thus carrying out the corresponding step in lysine biosynthesis.</text>
</comment>
<evidence type="ECO:0000256" key="2">
    <source>
        <dbReference type="ARBA" id="ARBA00022605"/>
    </source>
</evidence>
<dbReference type="Gene3D" id="3.90.1150.10">
    <property type="entry name" value="Aspartate Aminotransferase, domain 1"/>
    <property type="match status" value="1"/>
</dbReference>
<dbReference type="CDD" id="cd00610">
    <property type="entry name" value="OAT_like"/>
    <property type="match status" value="1"/>
</dbReference>
<keyword evidence="4 5" id="KW-0663">Pyridoxal phosphate</keyword>